<dbReference type="InterPro" id="IPR050712">
    <property type="entry name" value="NAD(P)H-dep_reductase"/>
</dbReference>
<protein>
    <submittedName>
        <fullName evidence="2">NADPH-dependent FMN reductase</fullName>
    </submittedName>
</protein>
<dbReference type="InterPro" id="IPR029039">
    <property type="entry name" value="Flavoprotein-like_sf"/>
</dbReference>
<dbReference type="SUPFAM" id="SSF52218">
    <property type="entry name" value="Flavoproteins"/>
    <property type="match status" value="1"/>
</dbReference>
<dbReference type="Gene3D" id="3.40.50.360">
    <property type="match status" value="1"/>
</dbReference>
<dbReference type="Proteomes" id="UP000214646">
    <property type="component" value="Unassembled WGS sequence"/>
</dbReference>
<organism evidence="2 3">
    <name type="scientific">Fimbriiglobus ruber</name>
    <dbReference type="NCBI Taxonomy" id="1908690"/>
    <lineage>
        <taxon>Bacteria</taxon>
        <taxon>Pseudomonadati</taxon>
        <taxon>Planctomycetota</taxon>
        <taxon>Planctomycetia</taxon>
        <taxon>Gemmatales</taxon>
        <taxon>Gemmataceae</taxon>
        <taxon>Fimbriiglobus</taxon>
    </lineage>
</organism>
<evidence type="ECO:0000259" key="1">
    <source>
        <dbReference type="Pfam" id="PF03358"/>
    </source>
</evidence>
<comment type="caution">
    <text evidence="2">The sequence shown here is derived from an EMBL/GenBank/DDBJ whole genome shotgun (WGS) entry which is preliminary data.</text>
</comment>
<name>A0A225DDS3_9BACT</name>
<dbReference type="Pfam" id="PF03358">
    <property type="entry name" value="FMN_red"/>
    <property type="match status" value="1"/>
</dbReference>
<dbReference type="PANTHER" id="PTHR30543:SF21">
    <property type="entry name" value="NAD(P)H-DEPENDENT FMN REDUCTASE LOT6"/>
    <property type="match status" value="1"/>
</dbReference>
<dbReference type="EMBL" id="NIDE01000009">
    <property type="protein sequence ID" value="OWK39700.1"/>
    <property type="molecule type" value="Genomic_DNA"/>
</dbReference>
<evidence type="ECO:0000313" key="3">
    <source>
        <dbReference type="Proteomes" id="UP000214646"/>
    </source>
</evidence>
<reference evidence="3" key="1">
    <citation type="submission" date="2017-06" db="EMBL/GenBank/DDBJ databases">
        <title>Genome analysis of Fimbriiglobus ruber SP5, the first member of the order Planctomycetales with confirmed chitinolytic capability.</title>
        <authorList>
            <person name="Ravin N.V."/>
            <person name="Rakitin A.L."/>
            <person name="Ivanova A.A."/>
            <person name="Beletsky A.V."/>
            <person name="Kulichevskaya I.S."/>
            <person name="Mardanov A.V."/>
            <person name="Dedysh S.N."/>
        </authorList>
    </citation>
    <scope>NUCLEOTIDE SEQUENCE [LARGE SCALE GENOMIC DNA]</scope>
    <source>
        <strain evidence="3">SP5</strain>
    </source>
</reference>
<evidence type="ECO:0000313" key="2">
    <source>
        <dbReference type="EMBL" id="OWK39700.1"/>
    </source>
</evidence>
<sequence>MRILALSGSLRAAASNSTLLRAAIALAPTGVAVEIFDGIANLPHFNPDLDDEANPHPAVQHFRSQLKAADGVVISSPEYAHGMPGVLKNALDWVVGSGEFSGKPVGLLNASPVATHAHESLREVLKTMDARVIDAASVRIPLAKKRTDVQGIIADPVLSSLLSAALTALVGEMSVLRDDSTTA</sequence>
<accession>A0A225DDS3</accession>
<proteinExistence type="predicted"/>
<dbReference type="GO" id="GO:0016491">
    <property type="term" value="F:oxidoreductase activity"/>
    <property type="evidence" value="ECO:0007669"/>
    <property type="project" value="InterPro"/>
</dbReference>
<dbReference type="GO" id="GO:0005829">
    <property type="term" value="C:cytosol"/>
    <property type="evidence" value="ECO:0007669"/>
    <property type="project" value="TreeGrafter"/>
</dbReference>
<dbReference type="GO" id="GO:0010181">
    <property type="term" value="F:FMN binding"/>
    <property type="evidence" value="ECO:0007669"/>
    <property type="project" value="TreeGrafter"/>
</dbReference>
<dbReference type="OrthoDB" id="9806724at2"/>
<dbReference type="AlphaFoldDB" id="A0A225DDS3"/>
<dbReference type="RefSeq" id="WP_088256571.1">
    <property type="nucleotide sequence ID" value="NZ_NIDE01000009.1"/>
</dbReference>
<keyword evidence="3" id="KW-1185">Reference proteome</keyword>
<feature type="domain" description="NADPH-dependent FMN reductase-like" evidence="1">
    <location>
        <begin position="1"/>
        <end position="141"/>
    </location>
</feature>
<gene>
    <name evidence="2" type="ORF">FRUB_05590</name>
</gene>
<dbReference type="PANTHER" id="PTHR30543">
    <property type="entry name" value="CHROMATE REDUCTASE"/>
    <property type="match status" value="1"/>
</dbReference>
<dbReference type="InterPro" id="IPR005025">
    <property type="entry name" value="FMN_Rdtase-like_dom"/>
</dbReference>